<dbReference type="Pfam" id="PF01844">
    <property type="entry name" value="HNH"/>
    <property type="match status" value="1"/>
</dbReference>
<evidence type="ECO:0000313" key="2">
    <source>
        <dbReference type="EMBL" id="OXB90298.1"/>
    </source>
</evidence>
<feature type="domain" description="HNH nuclease" evidence="1">
    <location>
        <begin position="172"/>
        <end position="236"/>
    </location>
</feature>
<protein>
    <recommendedName>
        <fullName evidence="1">HNH nuclease domain-containing protein</fullName>
    </recommendedName>
</protein>
<dbReference type="InterPro" id="IPR003615">
    <property type="entry name" value="HNH_nuc"/>
</dbReference>
<proteinExistence type="predicted"/>
<dbReference type="EMBL" id="NEWL01000005">
    <property type="protein sequence ID" value="OXB90298.1"/>
    <property type="molecule type" value="Genomic_DNA"/>
</dbReference>
<accession>A0ABX4DIC7</accession>
<dbReference type="Gene3D" id="1.10.30.50">
    <property type="match status" value="1"/>
</dbReference>
<evidence type="ECO:0000259" key="1">
    <source>
        <dbReference type="SMART" id="SM00507"/>
    </source>
</evidence>
<keyword evidence="3" id="KW-1185">Reference proteome</keyword>
<sequence length="258" mass="30621">MVDNIYAHWGMTMKIYAEPLAISTDQWLDMLNDRSVFREEDVELIRTLYYFPDCRASGKELARFLNKVSHSPLNAQVGRLGKRIIRKYPDVQFPIREDGKIRYWHIPFLGEERRDKYIWQLRPELREAVRRYEQTDTDHQNDTLLPSELEDVSLREGGKKLVAVNRYERNARARRLCLQKHGYRCSVCQFDFEQVYGEIGKGFIEVHHLLPLSEIGEQYTVNPFDDLRPVCPNCHAMLHRGNLSIEELREIVETRRRI</sequence>
<dbReference type="InterPro" id="IPR002711">
    <property type="entry name" value="HNH"/>
</dbReference>
<evidence type="ECO:0000313" key="3">
    <source>
        <dbReference type="Proteomes" id="UP000198364"/>
    </source>
</evidence>
<gene>
    <name evidence="2" type="ORF">B9L21_05935</name>
</gene>
<comment type="caution">
    <text evidence="2">The sequence shown here is derived from an EMBL/GenBank/DDBJ whole genome shotgun (WGS) entry which is preliminary data.</text>
</comment>
<name>A0ABX4DIC7_9BACL</name>
<dbReference type="Proteomes" id="UP000198364">
    <property type="component" value="Unassembled WGS sequence"/>
</dbReference>
<reference evidence="2 3" key="1">
    <citation type="submission" date="2017-05" db="EMBL/GenBank/DDBJ databases">
        <title>The genome sequence of Geobacillus uzenensis BGSC 92A1.</title>
        <authorList>
            <person name="Ramaloko W.T."/>
            <person name="Koen N."/>
            <person name="Polliack S."/>
            <person name="Aliyu H."/>
            <person name="Lebre P."/>
            <person name="Mohr T."/>
            <person name="Oswald F."/>
            <person name="Zwick M."/>
            <person name="Neumann A."/>
            <person name="Syldatk C."/>
            <person name="Cowan D."/>
            <person name="De Maayer P."/>
        </authorList>
    </citation>
    <scope>NUCLEOTIDE SEQUENCE [LARGE SCALE GENOMIC DNA]</scope>
    <source>
        <strain evidence="2 3">BGSC 92A1</strain>
    </source>
</reference>
<dbReference type="SMART" id="SM00507">
    <property type="entry name" value="HNHc"/>
    <property type="match status" value="1"/>
</dbReference>
<organism evidence="2 3">
    <name type="scientific">Geobacillus uzenensis</name>
    <dbReference type="NCBI Taxonomy" id="129339"/>
    <lineage>
        <taxon>Bacteria</taxon>
        <taxon>Bacillati</taxon>
        <taxon>Bacillota</taxon>
        <taxon>Bacilli</taxon>
        <taxon>Bacillales</taxon>
        <taxon>Anoxybacillaceae</taxon>
        <taxon>Geobacillus</taxon>
    </lineage>
</organism>
<dbReference type="CDD" id="cd00085">
    <property type="entry name" value="HNHc"/>
    <property type="match status" value="1"/>
</dbReference>